<evidence type="ECO:0000256" key="1">
    <source>
        <dbReference type="SAM" id="MobiDB-lite"/>
    </source>
</evidence>
<protein>
    <submittedName>
        <fullName evidence="2">Uncharacterized protein</fullName>
    </submittedName>
</protein>
<comment type="caution">
    <text evidence="2">The sequence shown here is derived from an EMBL/GenBank/DDBJ whole genome shotgun (WGS) entry which is preliminary data.</text>
</comment>
<reference evidence="2" key="2">
    <citation type="submission" date="2021-04" db="EMBL/GenBank/DDBJ databases">
        <authorList>
            <person name="Gilroy R."/>
        </authorList>
    </citation>
    <scope>NUCLEOTIDE SEQUENCE</scope>
    <source>
        <strain evidence="2">ChiGjej1B1-98</strain>
    </source>
</reference>
<organism evidence="2 3">
    <name type="scientific">Candidatus Agrococcus pullicola</name>
    <dbReference type="NCBI Taxonomy" id="2838429"/>
    <lineage>
        <taxon>Bacteria</taxon>
        <taxon>Bacillati</taxon>
        <taxon>Actinomycetota</taxon>
        <taxon>Actinomycetes</taxon>
        <taxon>Micrococcales</taxon>
        <taxon>Microbacteriaceae</taxon>
        <taxon>Agrococcus</taxon>
    </lineage>
</organism>
<evidence type="ECO:0000313" key="3">
    <source>
        <dbReference type="Proteomes" id="UP000824005"/>
    </source>
</evidence>
<name>A0A9D1YX39_9MICO</name>
<gene>
    <name evidence="2" type="ORF">H9830_04720</name>
</gene>
<dbReference type="EMBL" id="DXDC01000135">
    <property type="protein sequence ID" value="HIY65561.1"/>
    <property type="molecule type" value="Genomic_DNA"/>
</dbReference>
<feature type="compositionally biased region" description="Acidic residues" evidence="1">
    <location>
        <begin position="9"/>
        <end position="18"/>
    </location>
</feature>
<accession>A0A9D1YX39</accession>
<feature type="compositionally biased region" description="Acidic residues" evidence="1">
    <location>
        <begin position="31"/>
        <end position="44"/>
    </location>
</feature>
<dbReference type="AlphaFoldDB" id="A0A9D1YX39"/>
<proteinExistence type="predicted"/>
<evidence type="ECO:0000313" key="2">
    <source>
        <dbReference type="EMBL" id="HIY65561.1"/>
    </source>
</evidence>
<feature type="compositionally biased region" description="Basic and acidic residues" evidence="1">
    <location>
        <begin position="62"/>
        <end position="84"/>
    </location>
</feature>
<sequence>MANIWNQNEELDEDEELVVTDHRDTTAPFEESLDENAPEEEIPLEEARALEDSDQQNATTPPEDRRGGGDEAGHEHPADNRRTS</sequence>
<feature type="region of interest" description="Disordered" evidence="1">
    <location>
        <begin position="1"/>
        <end position="84"/>
    </location>
</feature>
<reference evidence="2" key="1">
    <citation type="journal article" date="2021" name="PeerJ">
        <title>Extensive microbial diversity within the chicken gut microbiome revealed by metagenomics and culture.</title>
        <authorList>
            <person name="Gilroy R."/>
            <person name="Ravi A."/>
            <person name="Getino M."/>
            <person name="Pursley I."/>
            <person name="Horton D.L."/>
            <person name="Alikhan N.F."/>
            <person name="Baker D."/>
            <person name="Gharbi K."/>
            <person name="Hall N."/>
            <person name="Watson M."/>
            <person name="Adriaenssens E.M."/>
            <person name="Foster-Nyarko E."/>
            <person name="Jarju S."/>
            <person name="Secka A."/>
            <person name="Antonio M."/>
            <person name="Oren A."/>
            <person name="Chaudhuri R.R."/>
            <person name="La Ragione R."/>
            <person name="Hildebrand F."/>
            <person name="Pallen M.J."/>
        </authorList>
    </citation>
    <scope>NUCLEOTIDE SEQUENCE</scope>
    <source>
        <strain evidence="2">ChiGjej1B1-98</strain>
    </source>
</reference>
<dbReference type="Proteomes" id="UP000824005">
    <property type="component" value="Unassembled WGS sequence"/>
</dbReference>